<evidence type="ECO:0000256" key="1">
    <source>
        <dbReference type="SAM" id="MobiDB-lite"/>
    </source>
</evidence>
<feature type="region of interest" description="Disordered" evidence="1">
    <location>
        <begin position="373"/>
        <end position="439"/>
    </location>
</feature>
<organism evidence="2 3">
    <name type="scientific">Cafeteria roenbergensis</name>
    <name type="common">Marine flagellate</name>
    <dbReference type="NCBI Taxonomy" id="33653"/>
    <lineage>
        <taxon>Eukaryota</taxon>
        <taxon>Sar</taxon>
        <taxon>Stramenopiles</taxon>
        <taxon>Bigyra</taxon>
        <taxon>Opalozoa</taxon>
        <taxon>Bicosoecida</taxon>
        <taxon>Cafeteriaceae</taxon>
        <taxon>Cafeteria</taxon>
    </lineage>
</organism>
<feature type="compositionally biased region" description="Low complexity" evidence="1">
    <location>
        <begin position="429"/>
        <end position="438"/>
    </location>
</feature>
<feature type="region of interest" description="Disordered" evidence="1">
    <location>
        <begin position="31"/>
        <end position="178"/>
    </location>
</feature>
<feature type="region of interest" description="Disordered" evidence="1">
    <location>
        <begin position="197"/>
        <end position="219"/>
    </location>
</feature>
<dbReference type="Gene3D" id="3.40.50.880">
    <property type="match status" value="1"/>
</dbReference>
<protein>
    <recommendedName>
        <fullName evidence="4">Glutamine amidotransferase domain-containing protein</fullName>
    </recommendedName>
</protein>
<dbReference type="InterPro" id="IPR029062">
    <property type="entry name" value="Class_I_gatase-like"/>
</dbReference>
<dbReference type="Proteomes" id="UP000323011">
    <property type="component" value="Unassembled WGS sequence"/>
</dbReference>
<keyword evidence="3" id="KW-1185">Reference proteome</keyword>
<feature type="compositionally biased region" description="Basic and acidic residues" evidence="1">
    <location>
        <begin position="41"/>
        <end position="56"/>
    </location>
</feature>
<feature type="compositionally biased region" description="Acidic residues" evidence="1">
    <location>
        <begin position="390"/>
        <end position="428"/>
    </location>
</feature>
<evidence type="ECO:0000313" key="2">
    <source>
        <dbReference type="EMBL" id="KAA0145540.1"/>
    </source>
</evidence>
<dbReference type="EMBL" id="VLTN01000168">
    <property type="protein sequence ID" value="KAA0145540.1"/>
    <property type="molecule type" value="Genomic_DNA"/>
</dbReference>
<name>A0A5A8C0B0_CAFRO</name>
<evidence type="ECO:0000313" key="3">
    <source>
        <dbReference type="Proteomes" id="UP000323011"/>
    </source>
</evidence>
<proteinExistence type="predicted"/>
<accession>A0A5A8C0B0</accession>
<gene>
    <name evidence="2" type="ORF">FNF29_08491</name>
</gene>
<sequence length="486" mass="49527">MGGDDVRFSGVLSSSTHGLADASALSNPVAFNAHQATAQEEAERLHADLGRRHGQDESSLYASAEGPLSTGQAEGENLLAAAERAGMGPEPSTADLLEESSRLSAKARQQTEEQRASEPGNGGTDAAGATPLLPTGGEGNVTASPVESSDPPAVNGSDAAAPQPAANGTAQVAAEGPEEPSFVARKALPGLEGPWVGILASPSEKPQPLPPSSASWPTATDVNQQSMVSIMEARTMRSFGIQWHPERSQFDWRPSIQGPPRPRGNRLRAGLADAFVNIARLSPHSMSTEQHRRMVLQTATRAAKRVSMGDLETSVTALLFDPPTPTAAEDGSRTVLGGHAWRLPADQVTDHSAQQPAAATNVTANATLADAPADEAAEAEGAEAQAEAAAEAEAEAEAGAEAEAEAEAGAEAEAEAEAGAEAEAEAEAGAEAAAGADAAEQDMSLLQRVATAAGKPPLCALGLGPQARQRDVHGLAAAHDQAGCPS</sequence>
<comment type="caution">
    <text evidence="2">The sequence shown here is derived from an EMBL/GenBank/DDBJ whole genome shotgun (WGS) entry which is preliminary data.</text>
</comment>
<evidence type="ECO:0008006" key="4">
    <source>
        <dbReference type="Google" id="ProtNLM"/>
    </source>
</evidence>
<reference evidence="2 3" key="1">
    <citation type="submission" date="2019-07" db="EMBL/GenBank/DDBJ databases">
        <title>Genomes of Cafeteria roenbergensis.</title>
        <authorList>
            <person name="Fischer M.G."/>
            <person name="Hackl T."/>
            <person name="Roman M."/>
        </authorList>
    </citation>
    <scope>NUCLEOTIDE SEQUENCE [LARGE SCALE GENOMIC DNA]</scope>
    <source>
        <strain evidence="2 3">BVI</strain>
    </source>
</reference>
<dbReference type="AlphaFoldDB" id="A0A5A8C0B0"/>